<keyword evidence="4" id="KW-1185">Reference proteome</keyword>
<proteinExistence type="predicted"/>
<evidence type="ECO:0000313" key="3">
    <source>
        <dbReference type="EMBL" id="MBB3975025.1"/>
    </source>
</evidence>
<dbReference type="GO" id="GO:0090313">
    <property type="term" value="P:regulation of protein targeting to membrane"/>
    <property type="evidence" value="ECO:0007669"/>
    <property type="project" value="TreeGrafter"/>
</dbReference>
<gene>
    <name evidence="3" type="ORF">GGQ64_000201</name>
</gene>
<protein>
    <recommendedName>
        <fullName evidence="2">YhdP central domain-containing protein</fullName>
    </recommendedName>
</protein>
<evidence type="ECO:0000313" key="4">
    <source>
        <dbReference type="Proteomes" id="UP000574761"/>
    </source>
</evidence>
<keyword evidence="1" id="KW-0472">Membrane</keyword>
<feature type="transmembrane region" description="Helical" evidence="1">
    <location>
        <begin position="48"/>
        <end position="67"/>
    </location>
</feature>
<evidence type="ECO:0000259" key="2">
    <source>
        <dbReference type="Pfam" id="PF13116"/>
    </source>
</evidence>
<dbReference type="InterPro" id="IPR025263">
    <property type="entry name" value="YhdP_central"/>
</dbReference>
<dbReference type="Proteomes" id="UP000574761">
    <property type="component" value="Unassembled WGS sequence"/>
</dbReference>
<dbReference type="AlphaFoldDB" id="A0A7W6D1K9"/>
<keyword evidence="1" id="KW-0812">Transmembrane</keyword>
<name>A0A7W6D1K9_9HYPH</name>
<reference evidence="3 4" key="1">
    <citation type="submission" date="2020-08" db="EMBL/GenBank/DDBJ databases">
        <title>Genomic Encyclopedia of Type Strains, Phase IV (KMG-IV): sequencing the most valuable type-strain genomes for metagenomic binning, comparative biology and taxonomic classification.</title>
        <authorList>
            <person name="Goeker M."/>
        </authorList>
    </citation>
    <scope>NUCLEOTIDE SEQUENCE [LARGE SCALE GENOMIC DNA]</scope>
    <source>
        <strain evidence="3 4">DSM 100211</strain>
    </source>
</reference>
<sequence length="1129" mass="119045">MSDIRGEKVRFGRDDIVSLHALPSAQAHEPVILHCTDRPSHFAVLTRLLACIAGITALVLLLIVATVESGLVDRTLNTRALAALNRAVGPNYTAEVEKTVIRFSSFGGLALRAENVSFDRKDGGDNVTNASAVGIVLDPLALLTGRIAPSRLDIDGAMFNPAMLPKGPAIDLSTMRLDAVPSYQEAAFEGLETFRAMVAGSGLSRVRVTNLSLPVTGAEGRPLTLAIERLTFARDKGGDLSIEGLYQLDGREGQIDLIASGTGPKGEISGEISGIPTGGFTLQRTAEGEIRSGVDAQATVSVSATRGGEGSKPRLDLAVSTEGGTLYLGGGAAAVEPSRVVAYYDYERRAVEIGKSELHVGASSFPFTGGLIDLDRLPGQTGKGFGIDVLVEDAVSAPSDTGATPVRFEAKASGRLLPQTKQILFDELGISTPRGSLAGSLGITLGGKSPAVNFAMVGDTLDATTVKQFWPYWLGRRARQWVIANIYGGTVTNGRIEVSMAADREPNPDGRLQLREGELTITFDITDTRLNIAGDIPPLRDAAGHFELHGQHLDIALTGGTAFMGSGRSVAVTGGTFRLPDTYSRPLMAEIDLDISGAGDAIAELITYRPIDVLRKTPFVPDDFSGPVKANVKARFGMVRDQNPPPPQWTADIDLLGVDLKKPIAGRTITEVEGNLVVTPVRADLKAEARIDGVPLDVVLVEPVSQTAGLKRDLTVTGTISEKDRTRLFPGLADLVAGPVGIAVTTQPDGSQKVVTDLGKSLVQLPWIGWEKGAGVPAKASFALGKPEDGVTRLSDFDFSGDGFAVTGDLSLKGGGLSAARFDQVRLSAQDRYALNLERTRSGYVVKVEGDMADARPVLARLKSGPGGSGGKSGGVSVSVRADIGRVVGFNGEALKSFKLAYAHDGTRLSGLDLTGVTGSGQAVVAKLEKGGAEQTLEVTSGDAGAVARLANLYRHMGGGLLNMKLKGGADGAWRGPVDIRQFRLEGEEKLRSIVTTPAGGKSLNEAVRSEIDTTSMRFERGFAFVVSKDGTLRVENGVVRGDAVGATFQGMVRNAKGLMELTGTFMPAYGLNRLFAELPLIGFILGNGSDRGLIGITFKLTGPFEQPRMMVNPLSIIAPGVFRNIFEF</sequence>
<evidence type="ECO:0000256" key="1">
    <source>
        <dbReference type="SAM" id="Phobius"/>
    </source>
</evidence>
<dbReference type="GO" id="GO:0005886">
    <property type="term" value="C:plasma membrane"/>
    <property type="evidence" value="ECO:0007669"/>
    <property type="project" value="TreeGrafter"/>
</dbReference>
<organism evidence="3 4">
    <name type="scientific">Mycoplana azooxidifex</name>
    <dbReference type="NCBI Taxonomy" id="1636188"/>
    <lineage>
        <taxon>Bacteria</taxon>
        <taxon>Pseudomonadati</taxon>
        <taxon>Pseudomonadota</taxon>
        <taxon>Alphaproteobacteria</taxon>
        <taxon>Hyphomicrobiales</taxon>
        <taxon>Rhizobiaceae</taxon>
        <taxon>Mycoplana</taxon>
    </lineage>
</organism>
<dbReference type="Pfam" id="PF13116">
    <property type="entry name" value="YhdP"/>
    <property type="match status" value="1"/>
</dbReference>
<dbReference type="InterPro" id="IPR052894">
    <property type="entry name" value="AsmA-related"/>
</dbReference>
<dbReference type="PANTHER" id="PTHR30441:SF8">
    <property type="entry name" value="DUF748 DOMAIN-CONTAINING PROTEIN"/>
    <property type="match status" value="1"/>
</dbReference>
<comment type="caution">
    <text evidence="3">The sequence shown here is derived from an EMBL/GenBank/DDBJ whole genome shotgun (WGS) entry which is preliminary data.</text>
</comment>
<accession>A0A7W6D1K9</accession>
<keyword evidence="1" id="KW-1133">Transmembrane helix</keyword>
<dbReference type="PANTHER" id="PTHR30441">
    <property type="entry name" value="DUF748 DOMAIN-CONTAINING PROTEIN"/>
    <property type="match status" value="1"/>
</dbReference>
<feature type="domain" description="YhdP central" evidence="2">
    <location>
        <begin position="419"/>
        <end position="681"/>
    </location>
</feature>
<dbReference type="RefSeq" id="WP_183797963.1">
    <property type="nucleotide sequence ID" value="NZ_JACIEE010000001.1"/>
</dbReference>
<dbReference type="EMBL" id="JACIEE010000001">
    <property type="protein sequence ID" value="MBB3975025.1"/>
    <property type="molecule type" value="Genomic_DNA"/>
</dbReference>